<organism evidence="2 3">
    <name type="scientific">Vittaforma corneae (strain ATCC 50505)</name>
    <name type="common">Microsporidian parasite</name>
    <name type="synonym">Nosema corneum</name>
    <dbReference type="NCBI Taxonomy" id="993615"/>
    <lineage>
        <taxon>Eukaryota</taxon>
        <taxon>Fungi</taxon>
        <taxon>Fungi incertae sedis</taxon>
        <taxon>Microsporidia</taxon>
        <taxon>Nosematidae</taxon>
        <taxon>Vittaforma</taxon>
    </lineage>
</organism>
<keyword evidence="1" id="KW-0472">Membrane</keyword>
<name>L2GL44_VITCO</name>
<evidence type="ECO:0000313" key="2">
    <source>
        <dbReference type="EMBL" id="ELA41215.1"/>
    </source>
</evidence>
<gene>
    <name evidence="2" type="ORF">VICG_01704</name>
</gene>
<protein>
    <submittedName>
        <fullName evidence="2">Uncharacterized protein</fullName>
    </submittedName>
</protein>
<evidence type="ECO:0000256" key="1">
    <source>
        <dbReference type="SAM" id="Phobius"/>
    </source>
</evidence>
<keyword evidence="3" id="KW-1185">Reference proteome</keyword>
<evidence type="ECO:0000313" key="3">
    <source>
        <dbReference type="Proteomes" id="UP000011082"/>
    </source>
</evidence>
<keyword evidence="1" id="KW-0812">Transmembrane</keyword>
<dbReference type="EMBL" id="JH370147">
    <property type="protein sequence ID" value="ELA41215.1"/>
    <property type="molecule type" value="Genomic_DNA"/>
</dbReference>
<sequence length="139" mass="16158">MDELEKRIIEKYGTEKISPEEIDRILNDAAREGLIERKDIRPQPPMDASSLIDHISYLRRLFLINDGFHLNSDEDPYESLCCSGEKTDNSQILNNVLKAYFEYEKMCATKKKPTRKAPAILAVMSIFLFLFFSYTPKPY</sequence>
<dbReference type="OrthoDB" id="2189648at2759"/>
<dbReference type="AlphaFoldDB" id="L2GL44"/>
<dbReference type="GeneID" id="19882414"/>
<dbReference type="HOGENOM" id="CLU_1846677_0_0_1"/>
<accession>L2GL44</accession>
<proteinExistence type="predicted"/>
<keyword evidence="1" id="KW-1133">Transmembrane helix</keyword>
<dbReference type="VEuPathDB" id="MicrosporidiaDB:VICG_01704"/>
<dbReference type="Proteomes" id="UP000011082">
    <property type="component" value="Unassembled WGS sequence"/>
</dbReference>
<feature type="transmembrane region" description="Helical" evidence="1">
    <location>
        <begin position="119"/>
        <end position="136"/>
    </location>
</feature>
<dbReference type="RefSeq" id="XP_007605149.1">
    <property type="nucleotide sequence ID" value="XM_007605087.1"/>
</dbReference>
<reference evidence="3" key="1">
    <citation type="submission" date="2011-05" db="EMBL/GenBank/DDBJ databases">
        <title>The genome sequence of Vittaforma corneae strain ATCC 50505.</title>
        <authorList>
            <consortium name="The Broad Institute Genome Sequencing Platform"/>
            <person name="Cuomo C."/>
            <person name="Didier E."/>
            <person name="Bowers L."/>
            <person name="Young S.K."/>
            <person name="Zeng Q."/>
            <person name="Gargeya S."/>
            <person name="Fitzgerald M."/>
            <person name="Haas B."/>
            <person name="Abouelleil A."/>
            <person name="Alvarado L."/>
            <person name="Arachchi H.M."/>
            <person name="Berlin A."/>
            <person name="Chapman S.B."/>
            <person name="Gearin G."/>
            <person name="Goldberg J."/>
            <person name="Griggs A."/>
            <person name="Gujja S."/>
            <person name="Hansen M."/>
            <person name="Heiman D."/>
            <person name="Howarth C."/>
            <person name="Larimer J."/>
            <person name="Lui A."/>
            <person name="MacDonald P.J.P."/>
            <person name="McCowen C."/>
            <person name="Montmayeur A."/>
            <person name="Murphy C."/>
            <person name="Neiman D."/>
            <person name="Pearson M."/>
            <person name="Priest M."/>
            <person name="Roberts A."/>
            <person name="Saif S."/>
            <person name="Shea T."/>
            <person name="Sisk P."/>
            <person name="Stolte C."/>
            <person name="Sykes S."/>
            <person name="Wortman J."/>
            <person name="Nusbaum C."/>
            <person name="Birren B."/>
        </authorList>
    </citation>
    <scope>NUCLEOTIDE SEQUENCE [LARGE SCALE GENOMIC DNA]</scope>
    <source>
        <strain evidence="3">ATCC 50505</strain>
    </source>
</reference>
<dbReference type="InParanoid" id="L2GL44"/>